<comment type="similarity">
    <text evidence="8">Belongs to the binding-protein-dependent transport system permease family.</text>
</comment>
<dbReference type="PANTHER" id="PTHR30177:SF4">
    <property type="entry name" value="OSMOPROTECTANT IMPORT PERMEASE PROTEIN OSMW"/>
    <property type="match status" value="1"/>
</dbReference>
<dbReference type="CDD" id="cd13609">
    <property type="entry name" value="PBP2_Opu_like_1"/>
    <property type="match status" value="1"/>
</dbReference>
<name>A0A162SXI2_9CLOT</name>
<sequence>MNTINSFLDFTIDRKAQIYSLFVEHIQLTMFAVLISIMIGIPLGMVIVRRKRVSSAVIGIANIIQSIPSLALLGFLIPALGIGSKPAIAMVVLYSLLPIIKNTFTGLTNVNMATIEAAEGIGLTKRQILLKIRLPLAMPIIMSGIRISAVTAVGLMTIAAFVGAGGLGYLVFSGVQTVNNNMILAGAIPACFLAIFLDFIIGKIENVAIPEGIKVSSNKSYKKTYKSITTLLGSKRRKSVLAAILSIVFFTFVFLAHNGVGKKTIVVGSKNFNEQLIIGNMLSSLIEKNTDYKVDRKLNLGGTNVLFTAMKSGDVDLYVEYTGTGLVNIMKEDSISDADKVYDIVKDYFEKEYDMEWLRPLGFNNTYVLAMKKELADKYDVNTISDLSKVSTSMSLGSTMEFANRSDGYLGLQKEYGLKFNTVKGLEGGLRYSSLESDETQVADAFSTDGLLKKFDLKLLKDDKNFFPPYYAVPLVRKDTLEKYPELKSLILSLEGKFTDEDMRSLNYRADNGEDPRLIAEEFLKDKGLIE</sequence>
<evidence type="ECO:0000313" key="10">
    <source>
        <dbReference type="EMBL" id="KZL91994.1"/>
    </source>
</evidence>
<dbReference type="InterPro" id="IPR000515">
    <property type="entry name" value="MetI-like"/>
</dbReference>
<feature type="transmembrane region" description="Helical" evidence="8">
    <location>
        <begin position="60"/>
        <end position="81"/>
    </location>
</feature>
<dbReference type="EMBL" id="LWAE01000002">
    <property type="protein sequence ID" value="KZL91994.1"/>
    <property type="molecule type" value="Genomic_DNA"/>
</dbReference>
<dbReference type="PANTHER" id="PTHR30177">
    <property type="entry name" value="GLYCINE BETAINE/L-PROLINE TRANSPORT SYSTEM PERMEASE PROTEIN PROW"/>
    <property type="match status" value="1"/>
</dbReference>
<dbReference type="AlphaFoldDB" id="A0A162SXI2"/>
<dbReference type="RefSeq" id="WP_066621065.1">
    <property type="nucleotide sequence ID" value="NZ_FQXL01000004.1"/>
</dbReference>
<organism evidence="10 11">
    <name type="scientific">Clostridium magnum DSM 2767</name>
    <dbReference type="NCBI Taxonomy" id="1121326"/>
    <lineage>
        <taxon>Bacteria</taxon>
        <taxon>Bacillati</taxon>
        <taxon>Bacillota</taxon>
        <taxon>Clostridia</taxon>
        <taxon>Eubacteriales</taxon>
        <taxon>Clostridiaceae</taxon>
        <taxon>Clostridium</taxon>
    </lineage>
</organism>
<dbReference type="Proteomes" id="UP000076603">
    <property type="component" value="Unassembled WGS sequence"/>
</dbReference>
<comment type="subcellular location">
    <subcellularLocation>
        <location evidence="8">Cell membrane</location>
        <topology evidence="8">Multi-pass membrane protein</topology>
    </subcellularLocation>
    <subcellularLocation>
        <location evidence="1">Membrane</location>
        <topology evidence="1">Multi-pass membrane protein</topology>
    </subcellularLocation>
</comment>
<evidence type="ECO:0000256" key="4">
    <source>
        <dbReference type="ARBA" id="ARBA00022989"/>
    </source>
</evidence>
<dbReference type="InterPro" id="IPR007210">
    <property type="entry name" value="ABC_Gly_betaine_transp_sub-bd"/>
</dbReference>
<dbReference type="CDD" id="cd06261">
    <property type="entry name" value="TM_PBP2"/>
    <property type="match status" value="1"/>
</dbReference>
<evidence type="ECO:0000259" key="9">
    <source>
        <dbReference type="PROSITE" id="PS50928"/>
    </source>
</evidence>
<proteinExistence type="inferred from homology"/>
<keyword evidence="3 8" id="KW-0812">Transmembrane</keyword>
<evidence type="ECO:0000256" key="1">
    <source>
        <dbReference type="ARBA" id="ARBA00004141"/>
    </source>
</evidence>
<dbReference type="Pfam" id="PF04069">
    <property type="entry name" value="OpuAC"/>
    <property type="match status" value="1"/>
</dbReference>
<dbReference type="FunFam" id="1.10.3720.10:FF:000001">
    <property type="entry name" value="Glycine betaine ABC transporter, permease"/>
    <property type="match status" value="1"/>
</dbReference>
<keyword evidence="5 8" id="KW-0472">Membrane</keyword>
<dbReference type="SUPFAM" id="SSF53850">
    <property type="entry name" value="Periplasmic binding protein-like II"/>
    <property type="match status" value="1"/>
</dbReference>
<feature type="transmembrane region" description="Helical" evidence="8">
    <location>
        <begin position="136"/>
        <end position="162"/>
    </location>
</feature>
<dbReference type="InterPro" id="IPR035906">
    <property type="entry name" value="MetI-like_sf"/>
</dbReference>
<evidence type="ECO:0000256" key="6">
    <source>
        <dbReference type="ARBA" id="ARBA00035642"/>
    </source>
</evidence>
<feature type="transmembrane region" description="Helical" evidence="8">
    <location>
        <begin position="28"/>
        <end position="48"/>
    </location>
</feature>
<dbReference type="Pfam" id="PF00528">
    <property type="entry name" value="BPD_transp_1"/>
    <property type="match status" value="1"/>
</dbReference>
<feature type="domain" description="ABC transmembrane type-1" evidence="9">
    <location>
        <begin position="22"/>
        <end position="201"/>
    </location>
</feature>
<dbReference type="InterPro" id="IPR051204">
    <property type="entry name" value="ABC_transp_perm/SBD"/>
</dbReference>
<accession>A0A162SXI2</accession>
<keyword evidence="2 8" id="KW-0813">Transport</keyword>
<feature type="transmembrane region" description="Helical" evidence="8">
    <location>
        <begin position="182"/>
        <end position="201"/>
    </location>
</feature>
<dbReference type="Gene3D" id="3.40.190.10">
    <property type="entry name" value="Periplasmic binding protein-like II"/>
    <property type="match status" value="1"/>
</dbReference>
<evidence type="ECO:0000256" key="3">
    <source>
        <dbReference type="ARBA" id="ARBA00022692"/>
    </source>
</evidence>
<reference evidence="10 11" key="1">
    <citation type="submission" date="2016-04" db="EMBL/GenBank/DDBJ databases">
        <title>Genome sequence of Clostridium magnum DSM 2767.</title>
        <authorList>
            <person name="Poehlein A."/>
            <person name="Uhlig R."/>
            <person name="Fischer R."/>
            <person name="Bahl H."/>
            <person name="Daniel R."/>
        </authorList>
    </citation>
    <scope>NUCLEOTIDE SEQUENCE [LARGE SCALE GENOMIC DNA]</scope>
    <source>
        <strain evidence="10 11">DSM 2767</strain>
    </source>
</reference>
<feature type="transmembrane region" description="Helical" evidence="8">
    <location>
        <begin position="87"/>
        <end position="104"/>
    </location>
</feature>
<dbReference type="Gene3D" id="3.40.190.120">
    <property type="entry name" value="Osmoprotection protein (prox), domain 2"/>
    <property type="match status" value="1"/>
</dbReference>
<comment type="similarity">
    <text evidence="7">In the N-terminal section; belongs to the binding-protein-dependent transport system permease family.</text>
</comment>
<evidence type="ECO:0000256" key="2">
    <source>
        <dbReference type="ARBA" id="ARBA00022448"/>
    </source>
</evidence>
<evidence type="ECO:0000256" key="7">
    <source>
        <dbReference type="ARBA" id="ARBA00035652"/>
    </source>
</evidence>
<feature type="transmembrane region" description="Helical" evidence="8">
    <location>
        <begin position="240"/>
        <end position="260"/>
    </location>
</feature>
<dbReference type="GO" id="GO:0022857">
    <property type="term" value="F:transmembrane transporter activity"/>
    <property type="evidence" value="ECO:0007669"/>
    <property type="project" value="InterPro"/>
</dbReference>
<dbReference type="STRING" id="1121326.CLMAG_18000"/>
<evidence type="ECO:0000256" key="5">
    <source>
        <dbReference type="ARBA" id="ARBA00023136"/>
    </source>
</evidence>
<comment type="caution">
    <text evidence="10">The sequence shown here is derived from an EMBL/GenBank/DDBJ whole genome shotgun (WGS) entry which is preliminary data.</text>
</comment>
<dbReference type="OrthoDB" id="9801163at2"/>
<evidence type="ECO:0000313" key="11">
    <source>
        <dbReference type="Proteomes" id="UP000076603"/>
    </source>
</evidence>
<dbReference type="PATRIC" id="fig|1121326.3.peg.1784"/>
<gene>
    <name evidence="10" type="primary">opuCC</name>
    <name evidence="10" type="ORF">CLMAG_18000</name>
</gene>
<dbReference type="SUPFAM" id="SSF161098">
    <property type="entry name" value="MetI-like"/>
    <property type="match status" value="1"/>
</dbReference>
<evidence type="ECO:0000256" key="8">
    <source>
        <dbReference type="RuleBase" id="RU363032"/>
    </source>
</evidence>
<keyword evidence="11" id="KW-1185">Reference proteome</keyword>
<keyword evidence="4 8" id="KW-1133">Transmembrane helix</keyword>
<dbReference type="GO" id="GO:0043190">
    <property type="term" value="C:ATP-binding cassette (ABC) transporter complex"/>
    <property type="evidence" value="ECO:0007669"/>
    <property type="project" value="InterPro"/>
</dbReference>
<comment type="similarity">
    <text evidence="6">In the C-terminal section; belongs to the OsmX family.</text>
</comment>
<dbReference type="GO" id="GO:0031460">
    <property type="term" value="P:glycine betaine transport"/>
    <property type="evidence" value="ECO:0007669"/>
    <property type="project" value="TreeGrafter"/>
</dbReference>
<protein>
    <submittedName>
        <fullName evidence="10">Carnitine transport binding protein OpuCC</fullName>
    </submittedName>
</protein>
<dbReference type="PROSITE" id="PS50928">
    <property type="entry name" value="ABC_TM1"/>
    <property type="match status" value="1"/>
</dbReference>
<dbReference type="Gene3D" id="1.10.3720.10">
    <property type="entry name" value="MetI-like"/>
    <property type="match status" value="1"/>
</dbReference>